<reference evidence="2 3" key="1">
    <citation type="submission" date="2020-02" db="EMBL/GenBank/DDBJ databases">
        <title>Integrative conjugative elements (ICEs) and plasmids drive adaptation of Pseudomonas nitroreducens strain HBP1 to wastewater environment.</title>
        <authorList>
            <person name="Sentchilo V."/>
            <person name="Carraro N."/>
            <person name="Bertelli C."/>
            <person name="van der Meer J.R."/>
        </authorList>
    </citation>
    <scope>NUCLEOTIDE SEQUENCE [LARGE SCALE GENOMIC DNA]</scope>
    <source>
        <strain evidence="2 3">HBP1</strain>
        <plasmid evidence="3">ppnihbp1_1</plasmid>
    </source>
</reference>
<dbReference type="KEGG" id="pnt:G5B91_35220"/>
<geneLocation type="plasmid" evidence="3">
    <name>ppnihbp1_1</name>
</geneLocation>
<dbReference type="EMBL" id="CP049142">
    <property type="protein sequence ID" value="QIE91584.1"/>
    <property type="molecule type" value="Genomic_DNA"/>
</dbReference>
<dbReference type="SUPFAM" id="SSF109709">
    <property type="entry name" value="KorB DNA-binding domain-like"/>
    <property type="match status" value="1"/>
</dbReference>
<dbReference type="GO" id="GO:0005694">
    <property type="term" value="C:chromosome"/>
    <property type="evidence" value="ECO:0007669"/>
    <property type="project" value="TreeGrafter"/>
</dbReference>
<proteinExistence type="predicted"/>
<dbReference type="Gene3D" id="1.10.10.2830">
    <property type="match status" value="1"/>
</dbReference>
<protein>
    <submittedName>
        <fullName evidence="2">ParB/RepB/Spo0J family partition protein</fullName>
    </submittedName>
</protein>
<dbReference type="Pfam" id="PF17762">
    <property type="entry name" value="HTH_ParB"/>
    <property type="match status" value="1"/>
</dbReference>
<dbReference type="RefSeq" id="WP_024764855.1">
    <property type="nucleotide sequence ID" value="NZ_CP049142.1"/>
</dbReference>
<keyword evidence="2" id="KW-0614">Plasmid</keyword>
<dbReference type="AlphaFoldDB" id="A0A6G6J8K9"/>
<dbReference type="GO" id="GO:0045881">
    <property type="term" value="P:positive regulation of sporulation resulting in formation of a cellular spore"/>
    <property type="evidence" value="ECO:0007669"/>
    <property type="project" value="TreeGrafter"/>
</dbReference>
<evidence type="ECO:0000259" key="1">
    <source>
        <dbReference type="Pfam" id="PF17762"/>
    </source>
</evidence>
<evidence type="ECO:0000313" key="3">
    <source>
        <dbReference type="Proteomes" id="UP000501063"/>
    </source>
</evidence>
<dbReference type="InterPro" id="IPR050336">
    <property type="entry name" value="Chromosome_partition/occlusion"/>
</dbReference>
<dbReference type="Proteomes" id="UP000501063">
    <property type="component" value="Plasmid pPniHBP1_1"/>
</dbReference>
<organism evidence="2 3">
    <name type="scientific">Pseudomonas nitroreducens</name>
    <dbReference type="NCBI Taxonomy" id="46680"/>
    <lineage>
        <taxon>Bacteria</taxon>
        <taxon>Pseudomonadati</taxon>
        <taxon>Pseudomonadota</taxon>
        <taxon>Gammaproteobacteria</taxon>
        <taxon>Pseudomonadales</taxon>
        <taxon>Pseudomonadaceae</taxon>
        <taxon>Pseudomonas</taxon>
    </lineage>
</organism>
<dbReference type="InterPro" id="IPR041468">
    <property type="entry name" value="HTH_ParB/Spo0J"/>
</dbReference>
<accession>A0A6G6J8K9</accession>
<name>A0A6G6J8K9_PSENT</name>
<sequence>MTTKTIASNMISDIAMTALAGCNSLRSIHDTAKKMITSGQLGLDFEPKRNNAFEMAVGLLVCNIDEAIRSEFDQEAVRGFADSYAAGDYVEPMGVVAENGKLRVVTGFTRYAGLTLAISEGADIKRVWVNQVEGGRASELVRQLVSNQQVQVSPLDLANSYRELIEDFGFSVAGVAKAIRRKEPHVRKMLDLLKVAPEVQEMVANGQASVTTALNAERHCKATGQDTVVHMQEQLAQAQRNGSDKITPKTVAAPTALYGRKDINVAAPVLAQLADQLEKALPFMADAPESVKLELTLTSADLDLPELAKALANLRAVFKSSQGGTAPAVNVS</sequence>
<feature type="domain" description="ParB/Spo0J HTH" evidence="1">
    <location>
        <begin position="152"/>
        <end position="213"/>
    </location>
</feature>
<gene>
    <name evidence="2" type="ORF">G5B91_35220</name>
</gene>
<dbReference type="PANTHER" id="PTHR33375:SF1">
    <property type="entry name" value="CHROMOSOME-PARTITIONING PROTEIN PARB-RELATED"/>
    <property type="match status" value="1"/>
</dbReference>
<dbReference type="GO" id="GO:0007059">
    <property type="term" value="P:chromosome segregation"/>
    <property type="evidence" value="ECO:0007669"/>
    <property type="project" value="TreeGrafter"/>
</dbReference>
<evidence type="ECO:0000313" key="2">
    <source>
        <dbReference type="EMBL" id="QIE91584.1"/>
    </source>
</evidence>
<dbReference type="PANTHER" id="PTHR33375">
    <property type="entry name" value="CHROMOSOME-PARTITIONING PROTEIN PARB-RELATED"/>
    <property type="match status" value="1"/>
</dbReference>